<accession>A0A6L3GNZ4</accession>
<dbReference type="Proteomes" id="UP000479773">
    <property type="component" value="Unassembled WGS sequence"/>
</dbReference>
<sequence>MNLLFTGASGFLGSNLYSLLKDKYQIRTVGLTPRDNYTINL</sequence>
<name>A0A6L3GNZ4_BACFG</name>
<dbReference type="SUPFAM" id="SSF51735">
    <property type="entry name" value="NAD(P)-binding Rossmann-fold domains"/>
    <property type="match status" value="1"/>
</dbReference>
<comment type="caution">
    <text evidence="1">The sequence shown here is derived from an EMBL/GenBank/DDBJ whole genome shotgun (WGS) entry which is preliminary data.</text>
</comment>
<gene>
    <name evidence="1" type="ORF">F3B44_26055</name>
</gene>
<evidence type="ECO:0000313" key="2">
    <source>
        <dbReference type="Proteomes" id="UP000479773"/>
    </source>
</evidence>
<dbReference type="EMBL" id="VWEQ01000194">
    <property type="protein sequence ID" value="KAA4740537.1"/>
    <property type="molecule type" value="Genomic_DNA"/>
</dbReference>
<dbReference type="AlphaFoldDB" id="A0A6L3GNZ4"/>
<protein>
    <submittedName>
        <fullName evidence="1">NAD(P)-dependent oxidoreductase</fullName>
    </submittedName>
</protein>
<organism evidence="1 2">
    <name type="scientific">Bacteroides fragilis</name>
    <dbReference type="NCBI Taxonomy" id="817"/>
    <lineage>
        <taxon>Bacteria</taxon>
        <taxon>Pseudomonadati</taxon>
        <taxon>Bacteroidota</taxon>
        <taxon>Bacteroidia</taxon>
        <taxon>Bacteroidales</taxon>
        <taxon>Bacteroidaceae</taxon>
        <taxon>Bacteroides</taxon>
    </lineage>
</organism>
<feature type="non-terminal residue" evidence="1">
    <location>
        <position position="41"/>
    </location>
</feature>
<reference evidence="1 2" key="1">
    <citation type="journal article" date="2019" name="Nat. Med.">
        <title>A library of human gut bacterial isolates paired with longitudinal multiomics data enables mechanistic microbiome research.</title>
        <authorList>
            <person name="Poyet M."/>
            <person name="Groussin M."/>
            <person name="Gibbons S.M."/>
            <person name="Avila-Pacheco J."/>
            <person name="Jiang X."/>
            <person name="Kearney S.M."/>
            <person name="Perrotta A.R."/>
            <person name="Berdy B."/>
            <person name="Zhao S."/>
            <person name="Lieberman T.D."/>
            <person name="Swanson P.K."/>
            <person name="Smith M."/>
            <person name="Roesemann S."/>
            <person name="Alexander J.E."/>
            <person name="Rich S.A."/>
            <person name="Livny J."/>
            <person name="Vlamakis H."/>
            <person name="Clish C."/>
            <person name="Bullock K."/>
            <person name="Deik A."/>
            <person name="Scott J."/>
            <person name="Pierce K.A."/>
            <person name="Xavier R.J."/>
            <person name="Alm E.J."/>
        </authorList>
    </citation>
    <scope>NUCLEOTIDE SEQUENCE [LARGE SCALE GENOMIC DNA]</scope>
    <source>
        <strain evidence="1 2">BIOML-A106</strain>
    </source>
</reference>
<dbReference type="Gene3D" id="3.40.50.720">
    <property type="entry name" value="NAD(P)-binding Rossmann-like Domain"/>
    <property type="match status" value="1"/>
</dbReference>
<dbReference type="InterPro" id="IPR036291">
    <property type="entry name" value="NAD(P)-bd_dom_sf"/>
</dbReference>
<evidence type="ECO:0000313" key="1">
    <source>
        <dbReference type="EMBL" id="KAA4740537.1"/>
    </source>
</evidence>
<proteinExistence type="predicted"/>